<reference evidence="1" key="2">
    <citation type="submission" date="2018-03" db="EMBL/GenBank/DDBJ databases">
        <authorList>
            <person name="Keele B.F."/>
        </authorList>
    </citation>
    <scope>NUCLEOTIDE SEQUENCE</scope>
    <source>
        <strain evidence="1">SNUC 761</strain>
    </source>
</reference>
<organism evidence="1 4">
    <name type="scientific">Staphylococcus devriesei</name>
    <dbReference type="NCBI Taxonomy" id="586733"/>
    <lineage>
        <taxon>Bacteria</taxon>
        <taxon>Bacillati</taxon>
        <taxon>Bacillota</taxon>
        <taxon>Bacilli</taxon>
        <taxon>Bacillales</taxon>
        <taxon>Staphylococcaceae</taxon>
        <taxon>Staphylococcus</taxon>
    </lineage>
</organism>
<protein>
    <submittedName>
        <fullName evidence="1">Uncharacterized protein</fullName>
    </submittedName>
</protein>
<evidence type="ECO:0000313" key="1">
    <source>
        <dbReference type="EMBL" id="PTE73224.1"/>
    </source>
</evidence>
<reference evidence="3 4" key="1">
    <citation type="journal article" date="2016" name="Front. Microbiol.">
        <title>Comprehensive Phylogenetic Analysis of Bovine Non-aureus Staphylococci Species Based on Whole-Genome Sequencing.</title>
        <authorList>
            <person name="Naushad S."/>
            <person name="Barkema H.W."/>
            <person name="Luby C."/>
            <person name="Condas L.A."/>
            <person name="Nobrega D.B."/>
            <person name="Carson D.A."/>
            <person name="De Buck J."/>
        </authorList>
    </citation>
    <scope>NUCLEOTIDE SEQUENCE [LARGE SCALE GENOMIC DNA]</scope>
    <source>
        <strain evidence="2 3">SNUC 1409</strain>
        <strain evidence="1 4">SNUC 761</strain>
    </source>
</reference>
<reference evidence="2" key="3">
    <citation type="submission" date="2018-03" db="EMBL/GenBank/DDBJ databases">
        <authorList>
            <person name="Naushad S."/>
        </authorList>
    </citation>
    <scope>NUCLEOTIDE SEQUENCE</scope>
    <source>
        <strain evidence="2">SNUC 1409</strain>
    </source>
</reference>
<dbReference type="EMBL" id="PYZI01000021">
    <property type="protein sequence ID" value="PTF12560.1"/>
    <property type="molecule type" value="Genomic_DNA"/>
</dbReference>
<evidence type="ECO:0000313" key="2">
    <source>
        <dbReference type="EMBL" id="PTF12560.1"/>
    </source>
</evidence>
<evidence type="ECO:0000313" key="3">
    <source>
        <dbReference type="Proteomes" id="UP000242088"/>
    </source>
</evidence>
<dbReference type="RefSeq" id="WP_070055776.1">
    <property type="nucleotide sequence ID" value="NZ_PYZL01000039.1"/>
</dbReference>
<dbReference type="Proteomes" id="UP000242088">
    <property type="component" value="Unassembled WGS sequence"/>
</dbReference>
<gene>
    <name evidence="1" type="ORF">BUY44_06770</name>
    <name evidence="2" type="ORF">BUY47_11470</name>
</gene>
<dbReference type="AlphaFoldDB" id="A0A2T4L6Y9"/>
<name>A0A2T4L6Y9_9STAP</name>
<sequence>MFVIKLFNLYSSDLDLSKIKLLVNKEYDETINEKELIESMSPEEIPKDKILRRNVDEHSFTIDCIDLQWYVFI</sequence>
<comment type="caution">
    <text evidence="1">The sequence shown here is derived from an EMBL/GenBank/DDBJ whole genome shotgun (WGS) entry which is preliminary data.</text>
</comment>
<accession>A0A2T4L6Y9</accession>
<proteinExistence type="predicted"/>
<evidence type="ECO:0000313" key="4">
    <source>
        <dbReference type="Proteomes" id="UP000242547"/>
    </source>
</evidence>
<dbReference type="EMBL" id="PYZL01000039">
    <property type="protein sequence ID" value="PTE73224.1"/>
    <property type="molecule type" value="Genomic_DNA"/>
</dbReference>
<dbReference type="Proteomes" id="UP000242547">
    <property type="component" value="Unassembled WGS sequence"/>
</dbReference>
<keyword evidence="3" id="KW-1185">Reference proteome</keyword>